<evidence type="ECO:0000256" key="5">
    <source>
        <dbReference type="PROSITE-ProRule" id="PRU00284"/>
    </source>
</evidence>
<dbReference type="SMART" id="SM00304">
    <property type="entry name" value="HAMP"/>
    <property type="match status" value="1"/>
</dbReference>
<dbReference type="PANTHER" id="PTHR32089">
    <property type="entry name" value="METHYL-ACCEPTING CHEMOTAXIS PROTEIN MCPB"/>
    <property type="match status" value="1"/>
</dbReference>
<reference evidence="10" key="1">
    <citation type="submission" date="2019-12" db="EMBL/GenBank/DDBJ databases">
        <authorList>
            <person name="Cremers G."/>
        </authorList>
    </citation>
    <scope>NUCLEOTIDE SEQUENCE</scope>
    <source>
        <strain evidence="10">Mbul1</strain>
    </source>
</reference>
<dbReference type="AlphaFoldDB" id="A0A679IPJ9"/>
<evidence type="ECO:0000259" key="9">
    <source>
        <dbReference type="PROSITE" id="PS50885"/>
    </source>
</evidence>
<dbReference type="PROSITE" id="PS50192">
    <property type="entry name" value="T_SNARE"/>
    <property type="match status" value="1"/>
</dbReference>
<feature type="domain" description="T-SNARE coiled-coil homology" evidence="8">
    <location>
        <begin position="471"/>
        <end position="520"/>
    </location>
</feature>
<evidence type="ECO:0000313" key="10">
    <source>
        <dbReference type="EMBL" id="CAA2100500.1"/>
    </source>
</evidence>
<keyword evidence="2" id="KW-1003">Cell membrane</keyword>
<keyword evidence="3 5" id="KW-0807">Transducer</keyword>
<dbReference type="Gene3D" id="6.10.340.10">
    <property type="match status" value="1"/>
</dbReference>
<dbReference type="PROSITE" id="PS50885">
    <property type="entry name" value="HAMP"/>
    <property type="match status" value="1"/>
</dbReference>
<organism evidence="10">
    <name type="scientific">Methylobacterium bullatum</name>
    <dbReference type="NCBI Taxonomy" id="570505"/>
    <lineage>
        <taxon>Bacteria</taxon>
        <taxon>Pseudomonadati</taxon>
        <taxon>Pseudomonadota</taxon>
        <taxon>Alphaproteobacteria</taxon>
        <taxon>Hyphomicrobiales</taxon>
        <taxon>Methylobacteriaceae</taxon>
        <taxon>Methylobacterium</taxon>
    </lineage>
</organism>
<dbReference type="GO" id="GO:0005886">
    <property type="term" value="C:plasma membrane"/>
    <property type="evidence" value="ECO:0007669"/>
    <property type="project" value="UniProtKB-SubCell"/>
</dbReference>
<evidence type="ECO:0000256" key="6">
    <source>
        <dbReference type="SAM" id="Phobius"/>
    </source>
</evidence>
<keyword evidence="2" id="KW-0997">Cell inner membrane</keyword>
<feature type="transmembrane region" description="Helical" evidence="6">
    <location>
        <begin position="188"/>
        <end position="212"/>
    </location>
</feature>
<dbReference type="Gene3D" id="1.10.287.950">
    <property type="entry name" value="Methyl-accepting chemotaxis protein"/>
    <property type="match status" value="1"/>
</dbReference>
<gene>
    <name evidence="10" type="primary">yoaH</name>
    <name evidence="10" type="ORF">MBUL_00701</name>
</gene>
<dbReference type="Pfam" id="PF00672">
    <property type="entry name" value="HAMP"/>
    <property type="match status" value="1"/>
</dbReference>
<proteinExistence type="inferred from homology"/>
<dbReference type="CDD" id="cd19411">
    <property type="entry name" value="MCP2201-like_sensor"/>
    <property type="match status" value="1"/>
</dbReference>
<keyword evidence="6" id="KW-1133">Transmembrane helix</keyword>
<feature type="domain" description="HAMP" evidence="9">
    <location>
        <begin position="212"/>
        <end position="265"/>
    </location>
</feature>
<dbReference type="InterPro" id="IPR004089">
    <property type="entry name" value="MCPsignal_dom"/>
</dbReference>
<keyword evidence="6" id="KW-0472">Membrane</keyword>
<dbReference type="GO" id="GO:0007165">
    <property type="term" value="P:signal transduction"/>
    <property type="evidence" value="ECO:0007669"/>
    <property type="project" value="UniProtKB-KW"/>
</dbReference>
<evidence type="ECO:0000256" key="2">
    <source>
        <dbReference type="ARBA" id="ARBA00022519"/>
    </source>
</evidence>
<keyword evidence="6" id="KW-0812">Transmembrane</keyword>
<dbReference type="InterPro" id="IPR003660">
    <property type="entry name" value="HAMP_dom"/>
</dbReference>
<dbReference type="InterPro" id="IPR004090">
    <property type="entry name" value="Chemotax_Me-accpt_rcpt"/>
</dbReference>
<accession>A0A679IPJ9</accession>
<dbReference type="PANTHER" id="PTHR32089:SF112">
    <property type="entry name" value="LYSOZYME-LIKE PROTEIN-RELATED"/>
    <property type="match status" value="1"/>
</dbReference>
<dbReference type="GO" id="GO:0004888">
    <property type="term" value="F:transmembrane signaling receptor activity"/>
    <property type="evidence" value="ECO:0007669"/>
    <property type="project" value="InterPro"/>
</dbReference>
<protein>
    <submittedName>
        <fullName evidence="10">Methyl-accepting chemotaxis protein YoaH</fullName>
    </submittedName>
</protein>
<dbReference type="CDD" id="cd06225">
    <property type="entry name" value="HAMP"/>
    <property type="match status" value="1"/>
</dbReference>
<dbReference type="GO" id="GO:0006935">
    <property type="term" value="P:chemotaxis"/>
    <property type="evidence" value="ECO:0007669"/>
    <property type="project" value="InterPro"/>
</dbReference>
<dbReference type="Pfam" id="PF00015">
    <property type="entry name" value="MCPsignal"/>
    <property type="match status" value="1"/>
</dbReference>
<dbReference type="InterPro" id="IPR024478">
    <property type="entry name" value="HlyB_4HB_MCP"/>
</dbReference>
<evidence type="ECO:0000256" key="1">
    <source>
        <dbReference type="ARBA" id="ARBA00004429"/>
    </source>
</evidence>
<comment type="subcellular location">
    <subcellularLocation>
        <location evidence="1">Cell inner membrane</location>
        <topology evidence="1">Multi-pass membrane protein</topology>
    </subcellularLocation>
</comment>
<dbReference type="SMART" id="SM00283">
    <property type="entry name" value="MA"/>
    <property type="match status" value="1"/>
</dbReference>
<dbReference type="Pfam" id="PF12729">
    <property type="entry name" value="4HB_MCP_1"/>
    <property type="match status" value="1"/>
</dbReference>
<dbReference type="PRINTS" id="PR00260">
    <property type="entry name" value="CHEMTRNSDUCR"/>
</dbReference>
<comment type="similarity">
    <text evidence="4">Belongs to the methyl-accepting chemotaxis (MCP) protein family.</text>
</comment>
<dbReference type="InterPro" id="IPR047347">
    <property type="entry name" value="YvaQ-like_sensor"/>
</dbReference>
<dbReference type="EMBL" id="LR743504">
    <property type="protein sequence ID" value="CAA2100500.1"/>
    <property type="molecule type" value="Genomic_DNA"/>
</dbReference>
<evidence type="ECO:0000256" key="3">
    <source>
        <dbReference type="ARBA" id="ARBA00023224"/>
    </source>
</evidence>
<name>A0A679IPJ9_9HYPH</name>
<dbReference type="InterPro" id="IPR000727">
    <property type="entry name" value="T_SNARE_dom"/>
</dbReference>
<evidence type="ECO:0000259" key="8">
    <source>
        <dbReference type="PROSITE" id="PS50192"/>
    </source>
</evidence>
<evidence type="ECO:0000259" key="7">
    <source>
        <dbReference type="PROSITE" id="PS50111"/>
    </source>
</evidence>
<evidence type="ECO:0000256" key="4">
    <source>
        <dbReference type="ARBA" id="ARBA00029447"/>
    </source>
</evidence>
<feature type="domain" description="Methyl-accepting transducer" evidence="7">
    <location>
        <begin position="299"/>
        <end position="542"/>
    </location>
</feature>
<dbReference type="SUPFAM" id="SSF58104">
    <property type="entry name" value="Methyl-accepting chemotaxis protein (MCP) signaling domain"/>
    <property type="match status" value="1"/>
</dbReference>
<dbReference type="PROSITE" id="PS50111">
    <property type="entry name" value="CHEMOTAXIS_TRANSDUC_2"/>
    <property type="match status" value="1"/>
</dbReference>
<sequence>MFPKSFSVQAKLVISFGVVFLLSAALAGSSLYFLRAVNDIAREMRDDHLPNTEMLGRIQVLVLRQRVSGGRLITADTPELRASAAATLKLRADEMRDVQAAYVPRLDTAEEKALYKAFETQWVAYLALQDGIVIEAQAGNLAQAQRTYNTTMSTGISAVLAELQKLVTYEARVARESGTQAQATYDGAVIATTVLVAIAALMASGAAIMLALTVSRPLRRMTSAMELLARGDTDIDVPGVDRMDEVGAMAKSVVVFKDNIIRTRALEAETEAARAGAEAQRRAVMRDMADRFEAAVGGIATQVSAAATELQATAGSMSATATMTARRSGNAAAAADTAAANVTTVASAAEELGSSVQEIGRQMQGSASLSQRAVSEAAETAALVRDLSESTARIGDVVSLISTIAGQTNLLALNATIEAARAGEAGRGFAVVASEVKALANQTAKATEEITGQIARVQASTGMAVSAIAGITQRIREIDDVSASIAAAVEEQGAATQEIVRNVTEASAGTREVTHNVSAVASAAEETGAASAQVLASASELSLQFNQLDTAMSQFLSTVRAA</sequence>